<dbReference type="RefSeq" id="WP_062076050.1">
    <property type="nucleotide sequence ID" value="NZ_BBRC01000015.1"/>
</dbReference>
<name>A0A7Y9ZDF4_9MICO</name>
<dbReference type="Gene3D" id="3.30.1050.10">
    <property type="entry name" value="SCP2 sterol-binding domain"/>
    <property type="match status" value="1"/>
</dbReference>
<evidence type="ECO:0000259" key="4">
    <source>
        <dbReference type="Pfam" id="PF13530"/>
    </source>
</evidence>
<evidence type="ECO:0000256" key="3">
    <source>
        <dbReference type="HAMAP-Rule" id="MF_01812"/>
    </source>
</evidence>
<feature type="active site" description="Proton donor" evidence="3">
    <location>
        <position position="131"/>
    </location>
</feature>
<comment type="subunit">
    <text evidence="3">Homohexamer; trimer of dimers.</text>
</comment>
<dbReference type="Pfam" id="PF13530">
    <property type="entry name" value="SCP2_2"/>
    <property type="match status" value="1"/>
</dbReference>
<comment type="caution">
    <text evidence="6">The sequence shown here is derived from an EMBL/GenBank/DDBJ whole genome shotgun (WGS) entry which is preliminary data.</text>
</comment>
<keyword evidence="7" id="KW-1185">Reference proteome</keyword>
<reference evidence="6 7" key="1">
    <citation type="submission" date="2020-07" db="EMBL/GenBank/DDBJ databases">
        <title>Sequencing the genomes of 1000 actinobacteria strains.</title>
        <authorList>
            <person name="Klenk H.-P."/>
        </authorList>
    </citation>
    <scope>NUCLEOTIDE SEQUENCE [LARGE SCALE GENOMIC DNA]</scope>
    <source>
        <strain evidence="6 7">DSM 19970</strain>
    </source>
</reference>
<dbReference type="InterPro" id="IPR036527">
    <property type="entry name" value="SCP2_sterol-bd_dom_sf"/>
</dbReference>
<feature type="domain" description="Eis-like acetyltransferase" evidence="5">
    <location>
        <begin position="210"/>
        <end position="310"/>
    </location>
</feature>
<dbReference type="InterPro" id="IPR025559">
    <property type="entry name" value="Eis_dom"/>
</dbReference>
<dbReference type="Gene3D" id="3.40.630.30">
    <property type="match status" value="2"/>
</dbReference>
<evidence type="ECO:0000259" key="5">
    <source>
        <dbReference type="Pfam" id="PF17668"/>
    </source>
</evidence>
<dbReference type="GO" id="GO:0030649">
    <property type="term" value="P:aminoglycoside antibiotic catabolic process"/>
    <property type="evidence" value="ECO:0007669"/>
    <property type="project" value="TreeGrafter"/>
</dbReference>
<dbReference type="PANTHER" id="PTHR37817:SF1">
    <property type="entry name" value="N-ACETYLTRANSFERASE EIS"/>
    <property type="match status" value="1"/>
</dbReference>
<gene>
    <name evidence="6" type="ORF">BKA03_002054</name>
</gene>
<evidence type="ECO:0000256" key="1">
    <source>
        <dbReference type="ARBA" id="ARBA00022679"/>
    </source>
</evidence>
<dbReference type="GO" id="GO:0034069">
    <property type="term" value="F:aminoglycoside N-acetyltransferase activity"/>
    <property type="evidence" value="ECO:0007669"/>
    <property type="project" value="TreeGrafter"/>
</dbReference>
<sequence length="419" mass="45597">MSLPTGYRRTDVPFERRTEMIAIDEWAFAMTRPPDVREAVATATDWSRARGVETDGSDDSTPTLVAVHASYGYTMRVPGGSVAASGLTWVGVHPAHRRRGILNSIIGDHFERSRKRGEIVSTLTAAETMIYQRFGYGLSCPTYTVSLPRGMALRGTGPSEGLRLRIEDADLATHATAVRAVLARDERPGAMTVVDDAMLANQFFDPEQLREGKEQKRIAIIEDDLGPAAFAIFQRKLTWTNQRPQGQGATEAWAAVNAAAARRLWSVLADLDLMVSFEVAGVPLDDPLVHLAADIRALAPQLRDQVWLRILDVPAALTARSYGADIDEVIDVSDHLVAENAHRWRLHVKDGRATVVRAERGSSVSVGMSIQDLSAAYLGGTTIESIAAAGLIEEVRPGSVAALSDAFRARQAPRSSFVF</sequence>
<feature type="binding site" evidence="3">
    <location>
        <begin position="98"/>
        <end position="103"/>
    </location>
    <ligand>
        <name>acetyl-CoA</name>
        <dbReference type="ChEBI" id="CHEBI:57288"/>
    </ligand>
</feature>
<dbReference type="NCBIfam" id="NF002367">
    <property type="entry name" value="PRK01346.1-4"/>
    <property type="match status" value="1"/>
</dbReference>
<evidence type="ECO:0000313" key="7">
    <source>
        <dbReference type="Proteomes" id="UP000547973"/>
    </source>
</evidence>
<keyword evidence="2 3" id="KW-0012">Acyltransferase</keyword>
<dbReference type="SUPFAM" id="SSF55718">
    <property type="entry name" value="SCP-like"/>
    <property type="match status" value="1"/>
</dbReference>
<dbReference type="InterPro" id="IPR016181">
    <property type="entry name" value="Acyl_CoA_acyltransferase"/>
</dbReference>
<dbReference type="Pfam" id="PF17668">
    <property type="entry name" value="Acetyltransf_17"/>
    <property type="match status" value="1"/>
</dbReference>
<feature type="binding site" evidence="3">
    <location>
        <begin position="90"/>
        <end position="92"/>
    </location>
    <ligand>
        <name>acetyl-CoA</name>
        <dbReference type="ChEBI" id="CHEBI:57288"/>
    </ligand>
</feature>
<dbReference type="InterPro" id="IPR051554">
    <property type="entry name" value="Acetyltransferase_Eis"/>
</dbReference>
<comment type="similarity">
    <text evidence="3">Belongs to the acetyltransferase Eis family.</text>
</comment>
<dbReference type="Proteomes" id="UP000547973">
    <property type="component" value="Unassembled WGS sequence"/>
</dbReference>
<protein>
    <submittedName>
        <fullName evidence="6">Putative acetyltransferase</fullName>
    </submittedName>
</protein>
<dbReference type="EMBL" id="JACBZO010000001">
    <property type="protein sequence ID" value="NYI41935.1"/>
    <property type="molecule type" value="Genomic_DNA"/>
</dbReference>
<dbReference type="AlphaFoldDB" id="A0A7Y9ZDF4"/>
<evidence type="ECO:0000313" key="6">
    <source>
        <dbReference type="EMBL" id="NYI41935.1"/>
    </source>
</evidence>
<feature type="active site" description="Proton acceptor; via carboxylate" evidence="3">
    <location>
        <position position="419"/>
    </location>
</feature>
<organism evidence="6 7">
    <name type="scientific">Demequina lutea</name>
    <dbReference type="NCBI Taxonomy" id="431489"/>
    <lineage>
        <taxon>Bacteria</taxon>
        <taxon>Bacillati</taxon>
        <taxon>Actinomycetota</taxon>
        <taxon>Actinomycetes</taxon>
        <taxon>Micrococcales</taxon>
        <taxon>Demequinaceae</taxon>
        <taxon>Demequina</taxon>
    </lineage>
</organism>
<accession>A0A7Y9ZDF4</accession>
<dbReference type="SUPFAM" id="SSF55729">
    <property type="entry name" value="Acyl-CoA N-acyltransferases (Nat)"/>
    <property type="match status" value="1"/>
</dbReference>
<dbReference type="InterPro" id="IPR041380">
    <property type="entry name" value="Acetyltransf_17"/>
</dbReference>
<dbReference type="InterPro" id="IPR022902">
    <property type="entry name" value="NAcTrfase_Eis"/>
</dbReference>
<dbReference type="Pfam" id="PF13527">
    <property type="entry name" value="Acetyltransf_9"/>
    <property type="match status" value="1"/>
</dbReference>
<comment type="caution">
    <text evidence="3">Lacks conserved residue(s) required for the propagation of feature annotation.</text>
</comment>
<feature type="domain" description="Enhanced intracellular survival protein" evidence="4">
    <location>
        <begin position="313"/>
        <end position="413"/>
    </location>
</feature>
<proteinExistence type="inferred from homology"/>
<keyword evidence="1 3" id="KW-0808">Transferase</keyword>
<dbReference type="HAMAP" id="MF_01812">
    <property type="entry name" value="Eis"/>
    <property type="match status" value="1"/>
</dbReference>
<evidence type="ECO:0000256" key="2">
    <source>
        <dbReference type="ARBA" id="ARBA00023315"/>
    </source>
</evidence>
<dbReference type="PANTHER" id="PTHR37817">
    <property type="entry name" value="N-ACETYLTRANSFERASE EIS"/>
    <property type="match status" value="1"/>
</dbReference>